<evidence type="ECO:0000313" key="3">
    <source>
        <dbReference type="Proteomes" id="UP000320216"/>
    </source>
</evidence>
<dbReference type="Proteomes" id="UP000320216">
    <property type="component" value="Chromosome"/>
</dbReference>
<proteinExistence type="predicted"/>
<dbReference type="AlphaFoldDB" id="A0A5B8M1G5"/>
<dbReference type="EMBL" id="CP042305">
    <property type="protein sequence ID" value="QDZ14116.1"/>
    <property type="molecule type" value="Genomic_DNA"/>
</dbReference>
<dbReference type="OrthoDB" id="4331648at2"/>
<dbReference type="KEGG" id="huw:FPZ11_04380"/>
<organism evidence="2 3">
    <name type="scientific">Humibacter ginsenosidimutans</name>
    <dbReference type="NCBI Taxonomy" id="2599293"/>
    <lineage>
        <taxon>Bacteria</taxon>
        <taxon>Bacillati</taxon>
        <taxon>Actinomycetota</taxon>
        <taxon>Actinomycetes</taxon>
        <taxon>Micrococcales</taxon>
        <taxon>Microbacteriaceae</taxon>
        <taxon>Humibacter</taxon>
    </lineage>
</organism>
<feature type="chain" id="PRO_5022678517" evidence="1">
    <location>
        <begin position="30"/>
        <end position="175"/>
    </location>
</feature>
<keyword evidence="1" id="KW-0732">Signal</keyword>
<name>A0A5B8M1G5_9MICO</name>
<dbReference type="Pfam" id="PF12028">
    <property type="entry name" value="DUF3515"/>
    <property type="match status" value="1"/>
</dbReference>
<evidence type="ECO:0000256" key="1">
    <source>
        <dbReference type="SAM" id="SignalP"/>
    </source>
</evidence>
<dbReference type="RefSeq" id="WP_146318703.1">
    <property type="nucleotide sequence ID" value="NZ_CP042305.1"/>
</dbReference>
<protein>
    <submittedName>
        <fullName evidence="2">DUF3515 family protein</fullName>
    </submittedName>
</protein>
<reference evidence="2 3" key="1">
    <citation type="submission" date="2019-07" db="EMBL/GenBank/DDBJ databases">
        <title>Full genome sequence of Humibacter sp. WJ7-1.</title>
        <authorList>
            <person name="Im W.-T."/>
        </authorList>
    </citation>
    <scope>NUCLEOTIDE SEQUENCE [LARGE SCALE GENOMIC DNA]</scope>
    <source>
        <strain evidence="2 3">WJ7-1</strain>
    </source>
</reference>
<sequence length="175" mass="18238">MSHRPRRLLTVFAVGAAALLLTACTPTVALDPAAGANNPRCADVIVHLPDTVAGKAKRETNAQATAAWGDPAVVLLRCGVTPIGPTTKPCITVNGIDWVLENNPIDTDLRYITFGRVPATEIVIAHGKGGVTDASVLPDLADAISFIPQKKQQKCLSTADVTSPTVTPTPLPSSK</sequence>
<dbReference type="InterPro" id="IPR021903">
    <property type="entry name" value="DUF3515"/>
</dbReference>
<dbReference type="PROSITE" id="PS51257">
    <property type="entry name" value="PROKAR_LIPOPROTEIN"/>
    <property type="match status" value="1"/>
</dbReference>
<evidence type="ECO:0000313" key="2">
    <source>
        <dbReference type="EMBL" id="QDZ14116.1"/>
    </source>
</evidence>
<keyword evidence="3" id="KW-1185">Reference proteome</keyword>
<accession>A0A5B8M1G5</accession>
<gene>
    <name evidence="2" type="ORF">FPZ11_04380</name>
</gene>
<feature type="signal peptide" evidence="1">
    <location>
        <begin position="1"/>
        <end position="29"/>
    </location>
</feature>